<dbReference type="InterPro" id="IPR022209">
    <property type="entry name" value="CWC25"/>
</dbReference>
<feature type="region of interest" description="Disordered" evidence="9">
    <location>
        <begin position="157"/>
        <end position="238"/>
    </location>
</feature>
<dbReference type="Pfam" id="PF12542">
    <property type="entry name" value="CWC25"/>
    <property type="match status" value="1"/>
</dbReference>
<comment type="subcellular location">
    <subcellularLocation>
        <location evidence="1">Nucleus</location>
    </subcellularLocation>
</comment>
<keyword evidence="6" id="KW-0508">mRNA splicing</keyword>
<dbReference type="InParanoid" id="K3WGM5"/>
<accession>K3WGM5</accession>
<evidence type="ECO:0000256" key="5">
    <source>
        <dbReference type="ARBA" id="ARBA00023054"/>
    </source>
</evidence>
<comment type="similarity">
    <text evidence="2">Belongs to the CWC25 family.</text>
</comment>
<dbReference type="STRING" id="431595.K3WGM5"/>
<feature type="compositionally biased region" description="Basic and acidic residues" evidence="9">
    <location>
        <begin position="226"/>
        <end position="238"/>
    </location>
</feature>
<evidence type="ECO:0000259" key="10">
    <source>
        <dbReference type="SMART" id="SM01083"/>
    </source>
</evidence>
<dbReference type="Pfam" id="PF10197">
    <property type="entry name" value="Cir_N"/>
    <property type="match status" value="1"/>
</dbReference>
<dbReference type="HOGENOM" id="CLU_031091_0_0_1"/>
<dbReference type="eggNOG" id="KOG3869">
    <property type="taxonomic scope" value="Eukaryota"/>
</dbReference>
<sequence length="272" mass="31520">MSLAFLAKKSWHTANLRNVEKVWIAEQKHEAEEKKLAELRKNIEEERQLQELRQLQAANGNKSAALERVDWLYEGPMAQSGNTADEYLLGKEYKPDTTNSDLKKLGDSKYGSLALTKSALPANDAFSRLNEDPMMLIRYVMECKDIDKSTLGPNTKYLEAAREKRRKEEEERKQKLSKSSRGATQYTDEEKKQMAAQMMEDARRREELFEKQASKRNKDVDDDELKESKNPHFLKEMQDAAYLGGDGEMSDRIRRNKHYVQKRADASNFMSK</sequence>
<dbReference type="InterPro" id="IPR051376">
    <property type="entry name" value="CWC25_splicing_factor"/>
</dbReference>
<dbReference type="PANTHER" id="PTHR16196">
    <property type="entry name" value="CELL CYCLE CONTROL PROTEIN CWF25"/>
    <property type="match status" value="1"/>
</dbReference>
<dbReference type="VEuPathDB" id="FungiDB:PYU1_G004106"/>
<evidence type="ECO:0000256" key="1">
    <source>
        <dbReference type="ARBA" id="ARBA00004123"/>
    </source>
</evidence>
<evidence type="ECO:0000256" key="3">
    <source>
        <dbReference type="ARBA" id="ARBA00022664"/>
    </source>
</evidence>
<reference evidence="12" key="1">
    <citation type="journal article" date="2010" name="Genome Biol.">
        <title>Genome sequence of the necrotrophic plant pathogen Pythium ultimum reveals original pathogenicity mechanisms and effector repertoire.</title>
        <authorList>
            <person name="Levesque C.A."/>
            <person name="Brouwer H."/>
            <person name="Cano L."/>
            <person name="Hamilton J.P."/>
            <person name="Holt C."/>
            <person name="Huitema E."/>
            <person name="Raffaele S."/>
            <person name="Robideau G.P."/>
            <person name="Thines M."/>
            <person name="Win J."/>
            <person name="Zerillo M.M."/>
            <person name="Beakes G.W."/>
            <person name="Boore J.L."/>
            <person name="Busam D."/>
            <person name="Dumas B."/>
            <person name="Ferriera S."/>
            <person name="Fuerstenberg S.I."/>
            <person name="Gachon C.M."/>
            <person name="Gaulin E."/>
            <person name="Govers F."/>
            <person name="Grenville-Briggs L."/>
            <person name="Horner N."/>
            <person name="Hostetler J."/>
            <person name="Jiang R.H."/>
            <person name="Johnson J."/>
            <person name="Krajaejun T."/>
            <person name="Lin H."/>
            <person name="Meijer H.J."/>
            <person name="Moore B."/>
            <person name="Morris P."/>
            <person name="Phuntmart V."/>
            <person name="Puiu D."/>
            <person name="Shetty J."/>
            <person name="Stajich J.E."/>
            <person name="Tripathy S."/>
            <person name="Wawra S."/>
            <person name="van West P."/>
            <person name="Whitty B.R."/>
            <person name="Coutinho P.M."/>
            <person name="Henrissat B."/>
            <person name="Martin F."/>
            <person name="Thomas P.D."/>
            <person name="Tyler B.M."/>
            <person name="De Vries R.P."/>
            <person name="Kamoun S."/>
            <person name="Yandell M."/>
            <person name="Tisserat N."/>
            <person name="Buell C.R."/>
        </authorList>
    </citation>
    <scope>NUCLEOTIDE SEQUENCE</scope>
    <source>
        <strain evidence="12">DAOM:BR144</strain>
    </source>
</reference>
<dbReference type="PANTHER" id="PTHR16196:SF0">
    <property type="entry name" value="PRE-MRNA-SPLICING FACTOR CWC25 HOMOLOG"/>
    <property type="match status" value="1"/>
</dbReference>
<dbReference type="InterPro" id="IPR019339">
    <property type="entry name" value="CIR_N_dom"/>
</dbReference>
<evidence type="ECO:0000256" key="6">
    <source>
        <dbReference type="ARBA" id="ARBA00023187"/>
    </source>
</evidence>
<keyword evidence="3" id="KW-0507">mRNA processing</keyword>
<feature type="compositionally biased region" description="Basic and acidic residues" evidence="9">
    <location>
        <begin position="200"/>
        <end position="219"/>
    </location>
</feature>
<keyword evidence="4" id="KW-0747">Spliceosome</keyword>
<dbReference type="AlphaFoldDB" id="K3WGM5"/>
<feature type="coiled-coil region" evidence="8">
    <location>
        <begin position="22"/>
        <end position="49"/>
    </location>
</feature>
<keyword evidence="12" id="KW-1185">Reference proteome</keyword>
<reference evidence="12" key="2">
    <citation type="submission" date="2010-04" db="EMBL/GenBank/DDBJ databases">
        <authorList>
            <person name="Buell R."/>
            <person name="Hamilton J."/>
            <person name="Hostetler J."/>
        </authorList>
    </citation>
    <scope>NUCLEOTIDE SEQUENCE [LARGE SCALE GENOMIC DNA]</scope>
    <source>
        <strain evidence="12">DAOM:BR144</strain>
    </source>
</reference>
<feature type="domain" description="CBF1-interacting co-repressor CIR N-terminal" evidence="10">
    <location>
        <begin position="10"/>
        <end position="46"/>
    </location>
</feature>
<proteinExistence type="inferred from homology"/>
<organism evidence="11 12">
    <name type="scientific">Globisporangium ultimum (strain ATCC 200006 / CBS 805.95 / DAOM BR144)</name>
    <name type="common">Pythium ultimum</name>
    <dbReference type="NCBI Taxonomy" id="431595"/>
    <lineage>
        <taxon>Eukaryota</taxon>
        <taxon>Sar</taxon>
        <taxon>Stramenopiles</taxon>
        <taxon>Oomycota</taxon>
        <taxon>Peronosporomycetes</taxon>
        <taxon>Pythiales</taxon>
        <taxon>Pythiaceae</taxon>
        <taxon>Globisporangium</taxon>
    </lineage>
</organism>
<dbReference type="Proteomes" id="UP000019132">
    <property type="component" value="Unassembled WGS sequence"/>
</dbReference>
<evidence type="ECO:0000256" key="2">
    <source>
        <dbReference type="ARBA" id="ARBA00006695"/>
    </source>
</evidence>
<evidence type="ECO:0000313" key="12">
    <source>
        <dbReference type="Proteomes" id="UP000019132"/>
    </source>
</evidence>
<dbReference type="GO" id="GO:0005684">
    <property type="term" value="C:U2-type spliceosomal complex"/>
    <property type="evidence" value="ECO:0007669"/>
    <property type="project" value="TreeGrafter"/>
</dbReference>
<keyword evidence="5 8" id="KW-0175">Coiled coil</keyword>
<evidence type="ECO:0000313" key="11">
    <source>
        <dbReference type="EnsemblProtists" id="PYU1_T004116"/>
    </source>
</evidence>
<keyword evidence="7" id="KW-0539">Nucleus</keyword>
<name>K3WGM5_GLOUD</name>
<dbReference type="SMART" id="SM01083">
    <property type="entry name" value="Cir_N"/>
    <property type="match status" value="1"/>
</dbReference>
<dbReference type="GO" id="GO:0000398">
    <property type="term" value="P:mRNA splicing, via spliceosome"/>
    <property type="evidence" value="ECO:0007669"/>
    <property type="project" value="TreeGrafter"/>
</dbReference>
<dbReference type="OMA" id="DRVHKSH"/>
<dbReference type="EMBL" id="GL376567">
    <property type="status" value="NOT_ANNOTATED_CDS"/>
    <property type="molecule type" value="Genomic_DNA"/>
</dbReference>
<reference evidence="11" key="3">
    <citation type="submission" date="2015-02" db="UniProtKB">
        <authorList>
            <consortium name="EnsemblProtists"/>
        </authorList>
    </citation>
    <scope>IDENTIFICATION</scope>
    <source>
        <strain evidence="11">DAOM BR144</strain>
    </source>
</reference>
<dbReference type="EnsemblProtists" id="PYU1_T004116">
    <property type="protein sequence ID" value="PYU1_T004116"/>
    <property type="gene ID" value="PYU1_G004106"/>
</dbReference>
<evidence type="ECO:0000256" key="8">
    <source>
        <dbReference type="SAM" id="Coils"/>
    </source>
</evidence>
<evidence type="ECO:0000256" key="9">
    <source>
        <dbReference type="SAM" id="MobiDB-lite"/>
    </source>
</evidence>
<feature type="compositionally biased region" description="Basic and acidic residues" evidence="9">
    <location>
        <begin position="159"/>
        <end position="174"/>
    </location>
</feature>
<protein>
    <recommendedName>
        <fullName evidence="10">CBF1-interacting co-repressor CIR N-terminal domain-containing protein</fullName>
    </recommendedName>
</protein>
<evidence type="ECO:0000256" key="7">
    <source>
        <dbReference type="ARBA" id="ARBA00023242"/>
    </source>
</evidence>
<evidence type="ECO:0000256" key="4">
    <source>
        <dbReference type="ARBA" id="ARBA00022728"/>
    </source>
</evidence>